<gene>
    <name evidence="4" type="primary">MpACBP</name>
</gene>
<keyword evidence="5" id="KW-0479">Metal-binding</keyword>
<dbReference type="SUPFAM" id="SSF47027">
    <property type="entry name" value="Acyl-CoA binding protein"/>
    <property type="match status" value="1"/>
</dbReference>
<feature type="binding site" evidence="5">
    <location>
        <position position="74"/>
    </location>
    <ligand>
        <name>Zn(2+)</name>
        <dbReference type="ChEBI" id="CHEBI:29105"/>
    </ligand>
</feature>
<proteinExistence type="evidence at protein level"/>
<dbReference type="InterPro" id="IPR000582">
    <property type="entry name" value="Acyl-CoA-binding_protein"/>
</dbReference>
<evidence type="ECO:0000259" key="3">
    <source>
        <dbReference type="PROSITE" id="PS51228"/>
    </source>
</evidence>
<dbReference type="PANTHER" id="PTHR23310:SF62">
    <property type="entry name" value="ACYL-COA BINDING PROTEIN 1, ISOFORM A"/>
    <property type="match status" value="1"/>
</dbReference>
<feature type="domain" description="ACB" evidence="3">
    <location>
        <begin position="4"/>
        <end position="93"/>
    </location>
</feature>
<dbReference type="PDB" id="3FP5">
    <property type="method" value="X-ray"/>
    <property type="resolution" value="1.61 A"/>
    <property type="chains" value="A=1-106"/>
</dbReference>
<dbReference type="GO" id="GO:0000062">
    <property type="term" value="F:fatty-acyl-CoA binding"/>
    <property type="evidence" value="ECO:0007669"/>
    <property type="project" value="InterPro"/>
</dbReference>
<feature type="binding site" evidence="5">
    <location>
        <position position="2"/>
    </location>
    <ligand>
        <name>Zn(2+)</name>
        <dbReference type="ChEBI" id="CHEBI:29105"/>
    </ligand>
</feature>
<reference evidence="4 5" key="1">
    <citation type="journal article" date="2010" name="Biochim. Biophys. Acta">
        <title>A new topology of ACBP from Moniliophthora perniciosa.</title>
        <authorList>
            <person name="Monzani P.S."/>
            <person name="Pereira H.M."/>
            <person name="Melo F.A."/>
            <person name="Meirelles F.V."/>
            <person name="Oliva G."/>
            <person name="Cascardo J.C."/>
        </authorList>
    </citation>
    <scope>X-RAY CRYSTALLOGRAPHY (1.61 ANGSTROMS) IN COMPLEX WITH ZINC</scope>
</reference>
<protein>
    <submittedName>
        <fullName evidence="4">Acyl-CoA Binding Protein</fullName>
    </submittedName>
</protein>
<organism evidence="4">
    <name type="scientific">Moniliophthora perniciosa</name>
    <name type="common">Witches'-broom disease fungus</name>
    <name type="synonym">Marasmius perniciosus</name>
    <dbReference type="NCBI Taxonomy" id="153609"/>
    <lineage>
        <taxon>Eukaryota</taxon>
        <taxon>Fungi</taxon>
        <taxon>Dikarya</taxon>
        <taxon>Basidiomycota</taxon>
        <taxon>Agaricomycotina</taxon>
        <taxon>Agaricomycetes</taxon>
        <taxon>Agaricomycetidae</taxon>
        <taxon>Agaricales</taxon>
        <taxon>Marasmiineae</taxon>
        <taxon>Marasmiaceae</taxon>
        <taxon>Moniliophthora</taxon>
    </lineage>
</organism>
<dbReference type="GO" id="GO:0046872">
    <property type="term" value="F:metal ion binding"/>
    <property type="evidence" value="ECO:0007669"/>
    <property type="project" value="UniProtKB-KW"/>
</dbReference>
<keyword evidence="5" id="KW-0862">Zinc</keyword>
<accession>D1MPT1</accession>
<keyword evidence="2" id="KW-0446">Lipid-binding</keyword>
<dbReference type="Pfam" id="PF00887">
    <property type="entry name" value="ACBP"/>
    <property type="match status" value="1"/>
</dbReference>
<dbReference type="SMR" id="D1MPT1"/>
<dbReference type="PDBsum" id="3FP5"/>
<dbReference type="InterPro" id="IPR035984">
    <property type="entry name" value="Acyl-CoA-binding_sf"/>
</dbReference>
<dbReference type="PROSITE" id="PS51228">
    <property type="entry name" value="ACB_2"/>
    <property type="match status" value="1"/>
</dbReference>
<dbReference type="Gene3D" id="1.20.80.10">
    <property type="match status" value="1"/>
</dbReference>
<name>D1MPT1_MONPR</name>
<evidence type="ECO:0000313" key="4">
    <source>
        <dbReference type="PDB" id="3FP5"/>
    </source>
</evidence>
<dbReference type="FunFam" id="1.20.80.10:FF:000010">
    <property type="entry name" value="Acyl-CoA-binding domain-containing protein 5"/>
    <property type="match status" value="1"/>
</dbReference>
<dbReference type="InterPro" id="IPR014352">
    <property type="entry name" value="FERM/acyl-CoA-bd_prot_sf"/>
</dbReference>
<evidence type="ECO:0000256" key="2">
    <source>
        <dbReference type="ARBA" id="ARBA00023121"/>
    </source>
</evidence>
<dbReference type="GO" id="GO:0006631">
    <property type="term" value="P:fatty acid metabolic process"/>
    <property type="evidence" value="ECO:0007669"/>
    <property type="project" value="TreeGrafter"/>
</dbReference>
<evidence type="ECO:0000256" key="1">
    <source>
        <dbReference type="ARBA" id="ARBA00005567"/>
    </source>
</evidence>
<sequence length="106" mass="12096">SHMSKAKFDKAVEIVQSLPKDGPIKPTQDEQLYFYKYFKQATVGDVNISRPGLMDFTGKAKWDAWKSVEGTSKEVAYQKYVEKLLEILKKADTEESKKYIAEIEAA</sequence>
<dbReference type="PRINTS" id="PR00689">
    <property type="entry name" value="ACOABINDINGP"/>
</dbReference>
<evidence type="ECO:0007829" key="5">
    <source>
        <dbReference type="PDB" id="3FP5"/>
    </source>
</evidence>
<comment type="similarity">
    <text evidence="1">Belongs to the ACBP family.</text>
</comment>
<dbReference type="EvolutionaryTrace" id="D1MPT1"/>
<keyword evidence="4 5" id="KW-0002">3D-structure</keyword>
<dbReference type="AlphaFoldDB" id="D1MPT1"/>
<dbReference type="PANTHER" id="PTHR23310">
    <property type="entry name" value="ACYL-COA-BINDING PROTEIN, ACBP"/>
    <property type="match status" value="1"/>
</dbReference>